<dbReference type="STRING" id="595536.GCA_000178815_02666"/>
<dbReference type="RefSeq" id="WP_003609327.1">
    <property type="nucleotide sequence ID" value="NZ_ADVE02000001.1"/>
</dbReference>
<feature type="transmembrane region" description="Helical" evidence="1">
    <location>
        <begin position="57"/>
        <end position="75"/>
    </location>
</feature>
<feature type="transmembrane region" description="Helical" evidence="1">
    <location>
        <begin position="109"/>
        <end position="130"/>
    </location>
</feature>
<sequence length="184" mass="18063">MRLSITRAVSIGAVGGLAAFLSSGPAAPHGAQLFILLIGWAGYSRFGDKLAGLKPALAHLLLGAAFAALALVLVTQLPYGETLGAAAWTAIVAALTLGALAYAASLPGLGAFAAALLGYVALLAAAAIGGADKIVALAPDNAALIGVLSLVAGALSGCFADALAETAQKYLPLRRSPTRSATSA</sequence>
<keyword evidence="1" id="KW-0472">Membrane</keyword>
<accession>A0A2D2D0V0</accession>
<evidence type="ECO:0000313" key="3">
    <source>
        <dbReference type="Proteomes" id="UP000230709"/>
    </source>
</evidence>
<reference evidence="3" key="1">
    <citation type="submission" date="2017-10" db="EMBL/GenBank/DDBJ databases">
        <title>Completed PacBio SMRT sequence of Methylosinus trichosporium OB3b reveals presence of a third large plasmid.</title>
        <authorList>
            <person name="Charles T.C."/>
            <person name="Lynch M.D.J."/>
            <person name="Heil J.R."/>
            <person name="Cheng J."/>
        </authorList>
    </citation>
    <scope>NUCLEOTIDE SEQUENCE [LARGE SCALE GENOMIC DNA]</scope>
    <source>
        <strain evidence="3">OB3b</strain>
    </source>
</reference>
<name>A0A2D2D0V0_METT3</name>
<dbReference type="InterPro" id="IPR009476">
    <property type="entry name" value="DUF1097"/>
</dbReference>
<gene>
    <name evidence="2" type="ORF">CQW49_12500</name>
</gene>
<dbReference type="EMBL" id="CP023737">
    <property type="protein sequence ID" value="ATQ68610.1"/>
    <property type="molecule type" value="Genomic_DNA"/>
</dbReference>
<evidence type="ECO:0000313" key="2">
    <source>
        <dbReference type="EMBL" id="ATQ68610.1"/>
    </source>
</evidence>
<protein>
    <submittedName>
        <fullName evidence="2">DUF1097 domain-containing protein</fullName>
    </submittedName>
</protein>
<organism evidence="2 3">
    <name type="scientific">Methylosinus trichosporium (strain ATCC 35070 / NCIMB 11131 / UNIQEM 75 / OB3b)</name>
    <dbReference type="NCBI Taxonomy" id="595536"/>
    <lineage>
        <taxon>Bacteria</taxon>
        <taxon>Pseudomonadati</taxon>
        <taxon>Pseudomonadota</taxon>
        <taxon>Alphaproteobacteria</taxon>
        <taxon>Hyphomicrobiales</taxon>
        <taxon>Methylocystaceae</taxon>
        <taxon>Methylosinus</taxon>
    </lineage>
</organism>
<dbReference type="KEGG" id="mtw:CQW49_12500"/>
<dbReference type="AlphaFoldDB" id="A0A2D2D0V0"/>
<feature type="transmembrane region" description="Helical" evidence="1">
    <location>
        <begin position="82"/>
        <end position="103"/>
    </location>
</feature>
<proteinExistence type="predicted"/>
<dbReference type="Pfam" id="PF06496">
    <property type="entry name" value="DUF1097"/>
    <property type="match status" value="1"/>
</dbReference>
<keyword evidence="1" id="KW-1133">Transmembrane helix</keyword>
<keyword evidence="3" id="KW-1185">Reference proteome</keyword>
<keyword evidence="1" id="KW-0812">Transmembrane</keyword>
<feature type="transmembrane region" description="Helical" evidence="1">
    <location>
        <begin position="142"/>
        <end position="164"/>
    </location>
</feature>
<evidence type="ECO:0000256" key="1">
    <source>
        <dbReference type="SAM" id="Phobius"/>
    </source>
</evidence>
<dbReference type="Proteomes" id="UP000230709">
    <property type="component" value="Chromosome"/>
</dbReference>